<keyword evidence="1" id="KW-0812">Transmembrane</keyword>
<comment type="caution">
    <text evidence="2">The sequence shown here is derived from an EMBL/GenBank/DDBJ whole genome shotgun (WGS) entry which is preliminary data.</text>
</comment>
<keyword evidence="1" id="KW-0472">Membrane</keyword>
<proteinExistence type="predicted"/>
<keyword evidence="1" id="KW-1133">Transmembrane helix</keyword>
<name>K0WX88_9BACT</name>
<sequence length="100" mass="11618">MLCIKLLFINIILIYFIFRMKLVQSLCLINSSGLFTGLLQVSRGICFIFVGSIAYITELICYLCKYENRMRFGIVKSEIKFPFVSALTFRYLCLFIMGDN</sequence>
<evidence type="ECO:0000313" key="2">
    <source>
        <dbReference type="EMBL" id="EJZ62896.1"/>
    </source>
</evidence>
<gene>
    <name evidence="2" type="ORF">HMPREF9448_02250</name>
</gene>
<dbReference type="EMBL" id="ADLE01000015">
    <property type="protein sequence ID" value="EJZ62896.1"/>
    <property type="molecule type" value="Genomic_DNA"/>
</dbReference>
<evidence type="ECO:0000256" key="1">
    <source>
        <dbReference type="SAM" id="Phobius"/>
    </source>
</evidence>
<reference evidence="2 3" key="1">
    <citation type="submission" date="2012-08" db="EMBL/GenBank/DDBJ databases">
        <title>The Genome Sequence of Barnesiella intestinihominis YIT 11860.</title>
        <authorList>
            <consortium name="The Broad Institute Genome Sequencing Platform"/>
            <person name="Earl A."/>
            <person name="Ward D."/>
            <person name="Feldgarden M."/>
            <person name="Gevers D."/>
            <person name="Morotomi M."/>
            <person name="Walker B."/>
            <person name="Young S.K."/>
            <person name="Zeng Q."/>
            <person name="Gargeya S."/>
            <person name="Fitzgerald M."/>
            <person name="Haas B."/>
            <person name="Abouelleil A."/>
            <person name="Alvarado L."/>
            <person name="Arachchi H.M."/>
            <person name="Berlin A.M."/>
            <person name="Chapman S.B."/>
            <person name="Goldberg J."/>
            <person name="Griggs A."/>
            <person name="Gujja S."/>
            <person name="Hansen M."/>
            <person name="Howarth C."/>
            <person name="Imamovic A."/>
            <person name="Larimer J."/>
            <person name="McCowen C."/>
            <person name="Montmayeur A."/>
            <person name="Murphy C."/>
            <person name="Neiman D."/>
            <person name="Pearson M."/>
            <person name="Priest M."/>
            <person name="Roberts A."/>
            <person name="Saif S."/>
            <person name="Shea T."/>
            <person name="Sisk P."/>
            <person name="Sykes S."/>
            <person name="Wortman J."/>
            <person name="Nusbaum C."/>
            <person name="Birren B."/>
        </authorList>
    </citation>
    <scope>NUCLEOTIDE SEQUENCE [LARGE SCALE GENOMIC DNA]</scope>
    <source>
        <strain evidence="2 3">YIT 11860</strain>
    </source>
</reference>
<evidence type="ECO:0000313" key="3">
    <source>
        <dbReference type="Proteomes" id="UP000006044"/>
    </source>
</evidence>
<protein>
    <submittedName>
        <fullName evidence="2">Uncharacterized protein</fullName>
    </submittedName>
</protein>
<dbReference type="STRING" id="742726.HMPREF9448_02250"/>
<feature type="transmembrane region" description="Helical" evidence="1">
    <location>
        <begin position="41"/>
        <end position="61"/>
    </location>
</feature>
<keyword evidence="3" id="KW-1185">Reference proteome</keyword>
<dbReference type="AlphaFoldDB" id="K0WX88"/>
<dbReference type="HOGENOM" id="CLU_2300209_0_0_10"/>
<dbReference type="Proteomes" id="UP000006044">
    <property type="component" value="Unassembled WGS sequence"/>
</dbReference>
<organism evidence="2 3">
    <name type="scientific">Barnesiella intestinihominis YIT 11860</name>
    <dbReference type="NCBI Taxonomy" id="742726"/>
    <lineage>
        <taxon>Bacteria</taxon>
        <taxon>Pseudomonadati</taxon>
        <taxon>Bacteroidota</taxon>
        <taxon>Bacteroidia</taxon>
        <taxon>Bacteroidales</taxon>
        <taxon>Barnesiellaceae</taxon>
        <taxon>Barnesiella</taxon>
    </lineage>
</organism>
<accession>K0WX88</accession>